<reference evidence="1" key="1">
    <citation type="submission" date="2014-11" db="EMBL/GenBank/DDBJ databases">
        <authorList>
            <person name="Amaro Gonzalez C."/>
        </authorList>
    </citation>
    <scope>NUCLEOTIDE SEQUENCE</scope>
</reference>
<name>A0A0E9WGW2_ANGAN</name>
<protein>
    <submittedName>
        <fullName evidence="1">Uncharacterized protein</fullName>
    </submittedName>
</protein>
<sequence>MLREHISINVKRALGPTAESQEISHVLHMSPPRCIFCDITEANDYVTMLSPG</sequence>
<organism evidence="1">
    <name type="scientific">Anguilla anguilla</name>
    <name type="common">European freshwater eel</name>
    <name type="synonym">Muraena anguilla</name>
    <dbReference type="NCBI Taxonomy" id="7936"/>
    <lineage>
        <taxon>Eukaryota</taxon>
        <taxon>Metazoa</taxon>
        <taxon>Chordata</taxon>
        <taxon>Craniata</taxon>
        <taxon>Vertebrata</taxon>
        <taxon>Euteleostomi</taxon>
        <taxon>Actinopterygii</taxon>
        <taxon>Neopterygii</taxon>
        <taxon>Teleostei</taxon>
        <taxon>Anguilliformes</taxon>
        <taxon>Anguillidae</taxon>
        <taxon>Anguilla</taxon>
    </lineage>
</organism>
<dbReference type="AlphaFoldDB" id="A0A0E9WGW2"/>
<proteinExistence type="predicted"/>
<evidence type="ECO:0000313" key="1">
    <source>
        <dbReference type="EMBL" id="JAH89634.1"/>
    </source>
</evidence>
<dbReference type="EMBL" id="GBXM01018943">
    <property type="protein sequence ID" value="JAH89634.1"/>
    <property type="molecule type" value="Transcribed_RNA"/>
</dbReference>
<reference evidence="1" key="2">
    <citation type="journal article" date="2015" name="Fish Shellfish Immunol.">
        <title>Early steps in the European eel (Anguilla anguilla)-Vibrio vulnificus interaction in the gills: Role of the RtxA13 toxin.</title>
        <authorList>
            <person name="Callol A."/>
            <person name="Pajuelo D."/>
            <person name="Ebbesson L."/>
            <person name="Teles M."/>
            <person name="MacKenzie S."/>
            <person name="Amaro C."/>
        </authorList>
    </citation>
    <scope>NUCLEOTIDE SEQUENCE</scope>
</reference>
<accession>A0A0E9WGW2</accession>